<dbReference type="EMBL" id="AQRC01000022">
    <property type="protein sequence ID" value="KFE33369.1"/>
    <property type="molecule type" value="Genomic_DNA"/>
</dbReference>
<dbReference type="STRING" id="1317124.DW2_18339"/>
<evidence type="ECO:0000256" key="1">
    <source>
        <dbReference type="SAM" id="MobiDB-lite"/>
    </source>
</evidence>
<gene>
    <name evidence="2" type="ORF">DW2_18339</name>
</gene>
<dbReference type="PATRIC" id="fig|1317124.6.peg.3687"/>
<name>A0A085TRM2_9RHOB</name>
<reference evidence="3" key="1">
    <citation type="submission" date="2013-04" db="EMBL/GenBank/DDBJ databases">
        <title>Thioclava sp. 13D2W-2 Genome Sequencing.</title>
        <authorList>
            <person name="Lai Q."/>
            <person name="Li G."/>
            <person name="Shao Z."/>
        </authorList>
    </citation>
    <scope>NUCLEOTIDE SEQUENCE [LARGE SCALE GENOMIC DNA]</scope>
    <source>
        <strain evidence="3">13D2W-2</strain>
    </source>
</reference>
<evidence type="ECO:0000313" key="2">
    <source>
        <dbReference type="EMBL" id="KFE33369.1"/>
    </source>
</evidence>
<sequence length="551" mass="59862">MIMPGSVAVSSPRVEPELLHYLDVTWQSIIAGDVDGTASTPYKVDQSAPNLNRYSATRRVARAIFMGTAPTHQQQNTGLDDKQINLGVVQPGERPAIFGDALRRLTNQAKFMHADLGRYWYSMSASLNRIAADKAAQIEAALVDVMIDSELGKYVNGLADRGHFDAVQVAPASSAEVPDEAGGVRVVVLGVQHSHNGRDGSDALVEAKDILTQRGSTPRVYRNMLVFIAAEARQLDHLKDAVRASLAWGEIVRDTERLNLTQSDSALAKAKLVEANETMKTRLKEAWCYLHYPAQESAQADWEWVSGKIPAQDGLLARASKKLVAEEGLLTELGPSRLDRDLQKYIWNDKPHLSLKDLREYLNRYIYLPRLKGQDVLVKAVQAAVSGMLPGPFAYAERWEEGAGTYLGLAIERAASAAVVIDSDSVIVTPEVAEAHRPAPVQPGSGDTASGPGGGTPGPDGPPMDDAPTTPAPEKKPTRFSGTVMISPDRPARDIHQIVEAIVEQLTTLPGSQVKLRLEIEAEVPEGLERSKVRTLVENANTLGFIEKSLE</sequence>
<keyword evidence="3" id="KW-1185">Reference proteome</keyword>
<reference evidence="2 3" key="2">
    <citation type="journal article" date="2015" name="Antonie Van Leeuwenhoek">
        <title>Thioclava indica sp. nov., isolated from surface seawater of the Indian Ocean.</title>
        <authorList>
            <person name="Liu Y."/>
            <person name="Lai Q."/>
            <person name="Du J."/>
            <person name="Xu H."/>
            <person name="Jiang L."/>
            <person name="Shao Z."/>
        </authorList>
    </citation>
    <scope>NUCLEOTIDE SEQUENCE [LARGE SCALE GENOMIC DNA]</scope>
    <source>
        <strain evidence="2 3">13D2W-2</strain>
    </source>
</reference>
<organism evidence="2 3">
    <name type="scientific">Thioclava atlantica</name>
    <dbReference type="NCBI Taxonomy" id="1317124"/>
    <lineage>
        <taxon>Bacteria</taxon>
        <taxon>Pseudomonadati</taxon>
        <taxon>Pseudomonadota</taxon>
        <taxon>Alphaproteobacteria</taxon>
        <taxon>Rhodobacterales</taxon>
        <taxon>Paracoccaceae</taxon>
        <taxon>Thioclava</taxon>
    </lineage>
</organism>
<dbReference type="Proteomes" id="UP000028607">
    <property type="component" value="Unassembled WGS sequence"/>
</dbReference>
<feature type="region of interest" description="Disordered" evidence="1">
    <location>
        <begin position="434"/>
        <end position="487"/>
    </location>
</feature>
<dbReference type="AlphaFoldDB" id="A0A085TRM2"/>
<proteinExistence type="predicted"/>
<dbReference type="eggNOG" id="COG1483">
    <property type="taxonomic scope" value="Bacteria"/>
</dbReference>
<comment type="caution">
    <text evidence="2">The sequence shown here is derived from an EMBL/GenBank/DDBJ whole genome shotgun (WGS) entry which is preliminary data.</text>
</comment>
<protein>
    <submittedName>
        <fullName evidence="2">Uncharacterized protein</fullName>
    </submittedName>
</protein>
<dbReference type="RefSeq" id="WP_202900132.1">
    <property type="nucleotide sequence ID" value="NZ_AQRC01000022.1"/>
</dbReference>
<evidence type="ECO:0000313" key="3">
    <source>
        <dbReference type="Proteomes" id="UP000028607"/>
    </source>
</evidence>
<accession>A0A085TRM2</accession>